<keyword evidence="3" id="KW-0813">Transport</keyword>
<evidence type="ECO:0000256" key="8">
    <source>
        <dbReference type="ARBA" id="ARBA00023136"/>
    </source>
</evidence>
<keyword evidence="7" id="KW-0406">Ion transport</keyword>
<reference evidence="11 12" key="1">
    <citation type="submission" date="2020-07" db="EMBL/GenBank/DDBJ databases">
        <title>Sequencing the genomes of 1000 actinobacteria strains.</title>
        <authorList>
            <person name="Klenk H.-P."/>
        </authorList>
    </citation>
    <scope>NUCLEOTIDE SEQUENCE [LARGE SCALE GENOMIC DNA]</scope>
    <source>
        <strain evidence="11 12">DSM 26154</strain>
    </source>
</reference>
<feature type="transmembrane region" description="Helical" evidence="9">
    <location>
        <begin position="280"/>
        <end position="300"/>
    </location>
</feature>
<name>A0A852VZF7_9MICO</name>
<accession>A0A852VZF7</accession>
<feature type="transmembrane region" description="Helical" evidence="9">
    <location>
        <begin position="346"/>
        <end position="365"/>
    </location>
</feature>
<keyword evidence="4" id="KW-0050">Antiport</keyword>
<protein>
    <submittedName>
        <fullName evidence="11">Kef-type K+ transport system membrane component KefB</fullName>
    </submittedName>
</protein>
<dbReference type="EMBL" id="JACCAE010000001">
    <property type="protein sequence ID" value="NYF99574.1"/>
    <property type="molecule type" value="Genomic_DNA"/>
</dbReference>
<feature type="transmembrane region" description="Helical" evidence="9">
    <location>
        <begin position="12"/>
        <end position="32"/>
    </location>
</feature>
<evidence type="ECO:0000256" key="7">
    <source>
        <dbReference type="ARBA" id="ARBA00023065"/>
    </source>
</evidence>
<keyword evidence="8 9" id="KW-0472">Membrane</keyword>
<evidence type="ECO:0000259" key="10">
    <source>
        <dbReference type="Pfam" id="PF00999"/>
    </source>
</evidence>
<gene>
    <name evidence="11" type="ORF">BJY20_002966</name>
</gene>
<proteinExistence type="inferred from homology"/>
<feature type="transmembrane region" description="Helical" evidence="9">
    <location>
        <begin position="93"/>
        <end position="115"/>
    </location>
</feature>
<feature type="transmembrane region" description="Helical" evidence="9">
    <location>
        <begin position="158"/>
        <end position="179"/>
    </location>
</feature>
<feature type="transmembrane region" description="Helical" evidence="9">
    <location>
        <begin position="371"/>
        <end position="393"/>
    </location>
</feature>
<sequence length="415" mass="42717">MTHEELAREAAQTIVLCLGVAVVAVILSDVLARWLPLPTVVLEILGGIVIGPAVLGIATDNLIVSSFSELGLAVLMFLAGYELQLSRIAGAPLRSACTGWVASLLIGLAAGITVVKLAGPEQDVSSGVMLGLIFTTTALGTILPILRDAGELDTRFGSVVVAAGAVGEFGPILAIALLLSGQSPLRTVLVLIIFAGVAAIALAMASRPRSPRLGRLLSHTLTTSGQLGVRMAMFIVILLAWIAGHLGLDVLLGAFIAGLVARLFLSGVDEHAQEQTIARLEGAGYGFLVPIFFVVSGIRFDLDSLLASPFALVMIPLSLVAFLLIRGVPTYVALRGTLSGRERTGASIYTATALPLIVVITTIGVDSGELTRATAAALVGAGMVSVLVFPLIATHVRGVSTPPSAGKWAGTSDAL</sequence>
<dbReference type="Proteomes" id="UP000554054">
    <property type="component" value="Unassembled WGS sequence"/>
</dbReference>
<evidence type="ECO:0000256" key="6">
    <source>
        <dbReference type="ARBA" id="ARBA00022989"/>
    </source>
</evidence>
<feature type="transmembrane region" description="Helical" evidence="9">
    <location>
        <begin position="63"/>
        <end position="81"/>
    </location>
</feature>
<comment type="subcellular location">
    <subcellularLocation>
        <location evidence="1">Membrane</location>
        <topology evidence="1">Multi-pass membrane protein</topology>
    </subcellularLocation>
</comment>
<feature type="transmembrane region" description="Helical" evidence="9">
    <location>
        <begin position="185"/>
        <end position="206"/>
    </location>
</feature>
<dbReference type="PANTHER" id="PTHR43562">
    <property type="entry name" value="NAPA-TYPE SODIUM/HYDROGEN ANTIPORTER"/>
    <property type="match status" value="1"/>
</dbReference>
<evidence type="ECO:0000256" key="9">
    <source>
        <dbReference type="SAM" id="Phobius"/>
    </source>
</evidence>
<feature type="transmembrane region" description="Helical" evidence="9">
    <location>
        <begin position="227"/>
        <end position="244"/>
    </location>
</feature>
<evidence type="ECO:0000256" key="3">
    <source>
        <dbReference type="ARBA" id="ARBA00022448"/>
    </source>
</evidence>
<comment type="caution">
    <text evidence="11">The sequence shown here is derived from an EMBL/GenBank/DDBJ whole genome shotgun (WGS) entry which is preliminary data.</text>
</comment>
<dbReference type="InterPro" id="IPR038770">
    <property type="entry name" value="Na+/solute_symporter_sf"/>
</dbReference>
<dbReference type="RefSeq" id="WP_185992253.1">
    <property type="nucleotide sequence ID" value="NZ_JACCAE010000001.1"/>
</dbReference>
<dbReference type="GO" id="GO:0015297">
    <property type="term" value="F:antiporter activity"/>
    <property type="evidence" value="ECO:0007669"/>
    <property type="project" value="UniProtKB-KW"/>
</dbReference>
<dbReference type="PANTHER" id="PTHR43562:SF1">
    <property type="entry name" value="NA(+)_H(+) ANTIPORTER YJBQ-RELATED"/>
    <property type="match status" value="1"/>
</dbReference>
<comment type="similarity">
    <text evidence="2">Belongs to the monovalent cation:proton antiporter 2 (CPA2) transporter (TC 2.A.37) family.</text>
</comment>
<feature type="transmembrane region" description="Helical" evidence="9">
    <location>
        <begin position="127"/>
        <end position="146"/>
    </location>
</feature>
<feature type="domain" description="Cation/H+ exchanger transmembrane" evidence="10">
    <location>
        <begin position="24"/>
        <end position="393"/>
    </location>
</feature>
<evidence type="ECO:0000256" key="1">
    <source>
        <dbReference type="ARBA" id="ARBA00004141"/>
    </source>
</evidence>
<evidence type="ECO:0000313" key="12">
    <source>
        <dbReference type="Proteomes" id="UP000554054"/>
    </source>
</evidence>
<keyword evidence="12" id="KW-1185">Reference proteome</keyword>
<evidence type="ECO:0000313" key="11">
    <source>
        <dbReference type="EMBL" id="NYF99574.1"/>
    </source>
</evidence>
<dbReference type="InterPro" id="IPR006153">
    <property type="entry name" value="Cation/H_exchanger_TM"/>
</dbReference>
<dbReference type="GO" id="GO:1902600">
    <property type="term" value="P:proton transmembrane transport"/>
    <property type="evidence" value="ECO:0007669"/>
    <property type="project" value="InterPro"/>
</dbReference>
<dbReference type="Gene3D" id="1.20.1530.20">
    <property type="match status" value="1"/>
</dbReference>
<feature type="transmembrane region" description="Helical" evidence="9">
    <location>
        <begin position="39"/>
        <end position="57"/>
    </location>
</feature>
<feature type="transmembrane region" description="Helical" evidence="9">
    <location>
        <begin position="306"/>
        <end position="325"/>
    </location>
</feature>
<feature type="transmembrane region" description="Helical" evidence="9">
    <location>
        <begin position="250"/>
        <end position="268"/>
    </location>
</feature>
<evidence type="ECO:0000256" key="4">
    <source>
        <dbReference type="ARBA" id="ARBA00022449"/>
    </source>
</evidence>
<evidence type="ECO:0000256" key="5">
    <source>
        <dbReference type="ARBA" id="ARBA00022692"/>
    </source>
</evidence>
<keyword evidence="6 9" id="KW-1133">Transmembrane helix</keyword>
<evidence type="ECO:0000256" key="2">
    <source>
        <dbReference type="ARBA" id="ARBA00005551"/>
    </source>
</evidence>
<keyword evidence="5 9" id="KW-0812">Transmembrane</keyword>
<dbReference type="AlphaFoldDB" id="A0A852VZF7"/>
<organism evidence="11 12">
    <name type="scientific">Janibacter cremeus</name>
    <dbReference type="NCBI Taxonomy" id="1285192"/>
    <lineage>
        <taxon>Bacteria</taxon>
        <taxon>Bacillati</taxon>
        <taxon>Actinomycetota</taxon>
        <taxon>Actinomycetes</taxon>
        <taxon>Micrococcales</taxon>
        <taxon>Intrasporangiaceae</taxon>
        <taxon>Janibacter</taxon>
    </lineage>
</organism>
<dbReference type="Pfam" id="PF00999">
    <property type="entry name" value="Na_H_Exchanger"/>
    <property type="match status" value="1"/>
</dbReference>
<dbReference type="GO" id="GO:0016020">
    <property type="term" value="C:membrane"/>
    <property type="evidence" value="ECO:0007669"/>
    <property type="project" value="UniProtKB-SubCell"/>
</dbReference>